<organism evidence="1">
    <name type="scientific">Psilocybe cubensis</name>
    <name type="common">Psychedelic mushroom</name>
    <name type="synonym">Stropharia cubensis</name>
    <dbReference type="NCBI Taxonomy" id="181762"/>
    <lineage>
        <taxon>Eukaryota</taxon>
        <taxon>Fungi</taxon>
        <taxon>Dikarya</taxon>
        <taxon>Basidiomycota</taxon>
        <taxon>Agaricomycotina</taxon>
        <taxon>Agaricomycetes</taxon>
        <taxon>Agaricomycetidae</taxon>
        <taxon>Agaricales</taxon>
        <taxon>Agaricineae</taxon>
        <taxon>Strophariaceae</taxon>
        <taxon>Psilocybe</taxon>
    </lineage>
</organism>
<comment type="caution">
    <text evidence="1">The sequence shown here is derived from an EMBL/GenBank/DDBJ whole genome shotgun (WGS) entry which is preliminary data.</text>
</comment>
<dbReference type="OrthoDB" id="2750929at2759"/>
<evidence type="ECO:0000313" key="1">
    <source>
        <dbReference type="EMBL" id="KAG5161952.1"/>
    </source>
</evidence>
<name>A0A8H7XJY2_PSICU</name>
<dbReference type="AlphaFoldDB" id="A0A8H7XJY2"/>
<dbReference type="EMBL" id="JAFIQS010000022">
    <property type="protein sequence ID" value="KAG5161952.1"/>
    <property type="molecule type" value="Genomic_DNA"/>
</dbReference>
<reference evidence="1" key="1">
    <citation type="submission" date="2021-02" db="EMBL/GenBank/DDBJ databases">
        <title>Psilocybe cubensis genome.</title>
        <authorList>
            <person name="Mckernan K.J."/>
            <person name="Crawford S."/>
            <person name="Trippe A."/>
            <person name="Kane L.T."/>
            <person name="Mclaughlin S."/>
        </authorList>
    </citation>
    <scope>NUCLEOTIDE SEQUENCE [LARGE SCALE GENOMIC DNA]</scope>
    <source>
        <strain evidence="1">MGC-MH-2018</strain>
    </source>
</reference>
<gene>
    <name evidence="1" type="ORF">JR316_013086</name>
</gene>
<protein>
    <submittedName>
        <fullName evidence="1">Uncharacterized protein</fullName>
    </submittedName>
</protein>
<accession>A0A8H7XJY2</accession>
<sequence length="291" mass="33493">MKRKRRSTVPTHELRTLLPHRLAEMQQPIYDISGYLSPRFQVSMLESKTLPFRLRYLSSMLDVPFPEGTRGFLYFKHMPNLRSEVRWRVCEDHGAFDGGHDLALPFGAAWSIPLIKIFNSKKYFALRSLIFRDGLVDSQTVALLARVTPNKDEVILFDIFDPFVVDFLDICVNILLFKRNLIARGSIYHVFSEAALIERAKNYAVYSGKALVQFERCQDYNGDEALCLRFLEFLTPIKCTKPDYDTSVQPPVVGALLQKRNSSDLPYQPWIFTLKFSAFGRAIANILRISV</sequence>
<proteinExistence type="predicted"/>